<dbReference type="HOGENOM" id="CLU_032916_1_1_1"/>
<dbReference type="Pfam" id="PF02074">
    <property type="entry name" value="Peptidase_M32"/>
    <property type="match status" value="1"/>
</dbReference>
<dbReference type="RefSeq" id="XP_002179137.1">
    <property type="nucleotide sequence ID" value="XM_002179101.1"/>
</dbReference>
<dbReference type="PaxDb" id="2850-Phatr45064"/>
<dbReference type="AlphaFoldDB" id="B7FWC5"/>
<dbReference type="GeneID" id="7200076"/>
<sequence>MRLLVLSTSVWLMLALATSAFSFARHPSATAAASSLTSRSLRLLMSAAASTPTTPGTDVASTTGTTTASTADTYDQLVSRLQTIARLGQSQAVLSYDQMVFMPSSAASASARGAQLSALATVVHEKATDPAMNGILQTLESVEHQSALTDEQRKLVALARREYDQKTCIPPALEQKKAELSSSAYAAWTKARADNDFAAFAPVLKECFDVASQVAQATLTGVAGAGRSVKADDPNAKYTQMLDEFERGMGPERIDAIFDEIETQLVPLLQRVLNASHQPSTDCLHGNFAIASQEALSKAIVTTAMGFNVEKGRIDVSVHPFTTSFSPADVRITSRFSDTEWYQGLAGSMHEAGHALYEQNLPDTSLPIDTALSMGCHESQSLFWERHVGLSKAFWKYATPLLKEHLRVDVTPEEVYAAVNVVAPTLIRVEADELTYPLHVILRYRIERQVVQGTLAVEDIPSAWNAAMKELLDVDVPSDTMGCLQDVHWSAGAIGYFPTYLIGSATAAQLAHYCRRDLANFDELVETGQLEPIRTWLTNKIHQHGKRYASLDELLEDQLGESLNPKYFVDYLVGKYSELYQC</sequence>
<dbReference type="CDD" id="cd06460">
    <property type="entry name" value="M32_Taq"/>
    <property type="match status" value="1"/>
</dbReference>
<dbReference type="SUPFAM" id="SSF55486">
    <property type="entry name" value="Metalloproteases ('zincins'), catalytic domain"/>
    <property type="match status" value="1"/>
</dbReference>
<dbReference type="PROSITE" id="PS52034">
    <property type="entry name" value="PEPTIDASE_M32"/>
    <property type="match status" value="1"/>
</dbReference>
<evidence type="ECO:0000313" key="2">
    <source>
        <dbReference type="EMBL" id="EEC48960.1"/>
    </source>
</evidence>
<dbReference type="STRING" id="556484.B7FWC5"/>
<reference evidence="3" key="2">
    <citation type="submission" date="2008-08" db="EMBL/GenBank/DDBJ databases">
        <authorList>
            <consortium name="Diatom Consortium"/>
            <person name="Grigoriev I."/>
            <person name="Grimwood J."/>
            <person name="Kuo A."/>
            <person name="Otillar R.P."/>
            <person name="Salamov A."/>
            <person name="Detter J.C."/>
            <person name="Lindquist E."/>
            <person name="Shapiro H."/>
            <person name="Lucas S."/>
            <person name="Glavina del Rio T."/>
            <person name="Pitluck S."/>
            <person name="Rokhsar D."/>
            <person name="Bowler C."/>
        </authorList>
    </citation>
    <scope>GENOME REANNOTATION</scope>
    <source>
        <strain evidence="3">CCAP 1055/1</strain>
    </source>
</reference>
<feature type="chain" id="PRO_5002852743" description="Carboxypeptidase" evidence="1">
    <location>
        <begin position="21"/>
        <end position="582"/>
    </location>
</feature>
<dbReference type="PANTHER" id="PTHR34217">
    <property type="entry name" value="METAL-DEPENDENT CARBOXYPEPTIDASE"/>
    <property type="match status" value="1"/>
</dbReference>
<reference evidence="2 3" key="1">
    <citation type="journal article" date="2008" name="Nature">
        <title>The Phaeodactylum genome reveals the evolutionary history of diatom genomes.</title>
        <authorList>
            <person name="Bowler C."/>
            <person name="Allen A.E."/>
            <person name="Badger J.H."/>
            <person name="Grimwood J."/>
            <person name="Jabbari K."/>
            <person name="Kuo A."/>
            <person name="Maheswari U."/>
            <person name="Martens C."/>
            <person name="Maumus F."/>
            <person name="Otillar R.P."/>
            <person name="Rayko E."/>
            <person name="Salamov A."/>
            <person name="Vandepoele K."/>
            <person name="Beszteri B."/>
            <person name="Gruber A."/>
            <person name="Heijde M."/>
            <person name="Katinka M."/>
            <person name="Mock T."/>
            <person name="Valentin K."/>
            <person name="Verret F."/>
            <person name="Berges J.A."/>
            <person name="Brownlee C."/>
            <person name="Cadoret J.P."/>
            <person name="Chiovitti A."/>
            <person name="Choi C.J."/>
            <person name="Coesel S."/>
            <person name="De Martino A."/>
            <person name="Detter J.C."/>
            <person name="Durkin C."/>
            <person name="Falciatore A."/>
            <person name="Fournet J."/>
            <person name="Haruta M."/>
            <person name="Huysman M.J."/>
            <person name="Jenkins B.D."/>
            <person name="Jiroutova K."/>
            <person name="Jorgensen R.E."/>
            <person name="Joubert Y."/>
            <person name="Kaplan A."/>
            <person name="Kroger N."/>
            <person name="Kroth P.G."/>
            <person name="La Roche J."/>
            <person name="Lindquist E."/>
            <person name="Lommer M."/>
            <person name="Martin-Jezequel V."/>
            <person name="Lopez P.J."/>
            <person name="Lucas S."/>
            <person name="Mangogna M."/>
            <person name="McGinnis K."/>
            <person name="Medlin L.K."/>
            <person name="Montsant A."/>
            <person name="Oudot-Le Secq M.P."/>
            <person name="Napoli C."/>
            <person name="Obornik M."/>
            <person name="Parker M.S."/>
            <person name="Petit J.L."/>
            <person name="Porcel B.M."/>
            <person name="Poulsen N."/>
            <person name="Robison M."/>
            <person name="Rychlewski L."/>
            <person name="Rynearson T.A."/>
            <person name="Schmutz J."/>
            <person name="Shapiro H."/>
            <person name="Siaut M."/>
            <person name="Stanley M."/>
            <person name="Sussman M.R."/>
            <person name="Taylor A.R."/>
            <person name="Vardi A."/>
            <person name="von Dassow P."/>
            <person name="Vyverman W."/>
            <person name="Willis A."/>
            <person name="Wyrwicz L.S."/>
            <person name="Rokhsar D.S."/>
            <person name="Weissenbach J."/>
            <person name="Armbrust E.V."/>
            <person name="Green B.R."/>
            <person name="Van de Peer Y."/>
            <person name="Grigoriev I.V."/>
        </authorList>
    </citation>
    <scope>NUCLEOTIDE SEQUENCE [LARGE SCALE GENOMIC DNA]</scope>
    <source>
        <strain evidence="2 3">CCAP 1055/1</strain>
    </source>
</reference>
<gene>
    <name evidence="2" type="ORF">PHATRDRAFT_45064</name>
</gene>
<dbReference type="InParanoid" id="B7FWC5"/>
<accession>B7FWC5</accession>
<proteinExistence type="predicted"/>
<dbReference type="Proteomes" id="UP000000759">
    <property type="component" value="Chromosome 6"/>
</dbReference>
<dbReference type="eggNOG" id="ENOG502QQRM">
    <property type="taxonomic scope" value="Eukaryota"/>
</dbReference>
<name>B7FWC5_PHATC</name>
<evidence type="ECO:0000256" key="1">
    <source>
        <dbReference type="SAM" id="SignalP"/>
    </source>
</evidence>
<dbReference type="OrthoDB" id="10249837at2759"/>
<dbReference type="KEGG" id="pti:PHATRDRAFT_45064"/>
<feature type="signal peptide" evidence="1">
    <location>
        <begin position="1"/>
        <end position="20"/>
    </location>
</feature>
<evidence type="ECO:0008006" key="4">
    <source>
        <dbReference type="Google" id="ProtNLM"/>
    </source>
</evidence>
<dbReference type="PANTHER" id="PTHR34217:SF1">
    <property type="entry name" value="CARBOXYPEPTIDASE 1"/>
    <property type="match status" value="1"/>
</dbReference>
<dbReference type="Gene3D" id="1.10.1370.30">
    <property type="match status" value="1"/>
</dbReference>
<dbReference type="EMBL" id="CM000609">
    <property type="protein sequence ID" value="EEC48960.1"/>
    <property type="molecule type" value="Genomic_DNA"/>
</dbReference>
<protein>
    <recommendedName>
        <fullName evidence="4">Carboxypeptidase</fullName>
    </recommendedName>
</protein>
<keyword evidence="1" id="KW-0732">Signal</keyword>
<dbReference type="InterPro" id="IPR001333">
    <property type="entry name" value="Peptidase_M32_Taq"/>
</dbReference>
<keyword evidence="3" id="KW-1185">Reference proteome</keyword>
<organism evidence="2 3">
    <name type="scientific">Phaeodactylum tricornutum (strain CCAP 1055/1)</name>
    <dbReference type="NCBI Taxonomy" id="556484"/>
    <lineage>
        <taxon>Eukaryota</taxon>
        <taxon>Sar</taxon>
        <taxon>Stramenopiles</taxon>
        <taxon>Ochrophyta</taxon>
        <taxon>Bacillariophyta</taxon>
        <taxon>Bacillariophyceae</taxon>
        <taxon>Bacillariophycidae</taxon>
        <taxon>Naviculales</taxon>
        <taxon>Phaeodactylaceae</taxon>
        <taxon>Phaeodactylum</taxon>
    </lineage>
</organism>
<evidence type="ECO:0000313" key="3">
    <source>
        <dbReference type="Proteomes" id="UP000000759"/>
    </source>
</evidence>
<dbReference type="GO" id="GO:0006508">
    <property type="term" value="P:proteolysis"/>
    <property type="evidence" value="ECO:0007669"/>
    <property type="project" value="InterPro"/>
</dbReference>
<dbReference type="GO" id="GO:0004181">
    <property type="term" value="F:metallocarboxypeptidase activity"/>
    <property type="evidence" value="ECO:0007669"/>
    <property type="project" value="InterPro"/>
</dbReference>
<dbReference type="PRINTS" id="PR00998">
    <property type="entry name" value="CRBOXYPTASET"/>
</dbReference>